<feature type="compositionally biased region" description="Polar residues" evidence="9">
    <location>
        <begin position="252"/>
        <end position="277"/>
    </location>
</feature>
<feature type="compositionally biased region" description="Polar residues" evidence="9">
    <location>
        <begin position="294"/>
        <end position="305"/>
    </location>
</feature>
<evidence type="ECO:0000256" key="3">
    <source>
        <dbReference type="ARBA" id="ARBA00005279"/>
    </source>
</evidence>
<evidence type="ECO:0000256" key="4">
    <source>
        <dbReference type="ARBA" id="ARBA00022490"/>
    </source>
</evidence>
<dbReference type="EMBL" id="JALJOS010000010">
    <property type="protein sequence ID" value="KAK9833959.1"/>
    <property type="molecule type" value="Genomic_DNA"/>
</dbReference>
<dbReference type="GO" id="GO:0000184">
    <property type="term" value="P:nuclear-transcribed mRNA catabolic process, nonsense-mediated decay"/>
    <property type="evidence" value="ECO:0007669"/>
    <property type="project" value="InterPro"/>
</dbReference>
<dbReference type="FunFam" id="3.90.79.10:FF:000003">
    <property type="entry name" value="M7GpppN-mRNA hydrolase isoform 2"/>
    <property type="match status" value="1"/>
</dbReference>
<dbReference type="PANTHER" id="PTHR23114:SF17">
    <property type="entry name" value="M7GPPPN-MRNA HYDROLASE"/>
    <property type="match status" value="1"/>
</dbReference>
<keyword evidence="12" id="KW-1185">Reference proteome</keyword>
<gene>
    <name evidence="11" type="ORF">WJX74_011087</name>
</gene>
<dbReference type="InterPro" id="IPR044099">
    <property type="entry name" value="Dcp2_NUDIX"/>
</dbReference>
<dbReference type="PROSITE" id="PS51462">
    <property type="entry name" value="NUDIX"/>
    <property type="match status" value="1"/>
</dbReference>
<dbReference type="InterPro" id="IPR015797">
    <property type="entry name" value="NUDIX_hydrolase-like_dom_sf"/>
</dbReference>
<protein>
    <recommendedName>
        <fullName evidence="10">Nudix hydrolase domain-containing protein</fullName>
    </recommendedName>
</protein>
<evidence type="ECO:0000313" key="11">
    <source>
        <dbReference type="EMBL" id="KAK9833959.1"/>
    </source>
</evidence>
<name>A0AAW1RJG0_9CHLO</name>
<keyword evidence="6" id="KW-0378">Hydrolase</keyword>
<dbReference type="GO" id="GO:0005737">
    <property type="term" value="C:cytoplasm"/>
    <property type="evidence" value="ECO:0007669"/>
    <property type="project" value="UniProtKB-SubCell"/>
</dbReference>
<accession>A0AAW1RJG0</accession>
<dbReference type="InterPro" id="IPR036189">
    <property type="entry name" value="DCP2_BoxA_sf"/>
</dbReference>
<dbReference type="Gene3D" id="3.90.79.10">
    <property type="entry name" value="Nucleoside Triphosphate Pyrophosphohydrolase"/>
    <property type="match status" value="1"/>
</dbReference>
<feature type="compositionally biased region" description="Low complexity" evidence="9">
    <location>
        <begin position="320"/>
        <end position="341"/>
    </location>
</feature>
<feature type="region of interest" description="Disordered" evidence="9">
    <location>
        <begin position="241"/>
        <end position="277"/>
    </location>
</feature>
<feature type="domain" description="Nudix hydrolase" evidence="10">
    <location>
        <begin position="93"/>
        <end position="221"/>
    </location>
</feature>
<dbReference type="SMART" id="SM01125">
    <property type="entry name" value="DCP2"/>
    <property type="match status" value="1"/>
</dbReference>
<evidence type="ECO:0000259" key="10">
    <source>
        <dbReference type="PROSITE" id="PS51462"/>
    </source>
</evidence>
<keyword evidence="5" id="KW-0479">Metal-binding</keyword>
<dbReference type="SUPFAM" id="SSF140586">
    <property type="entry name" value="Dcp2 domain-like"/>
    <property type="match status" value="1"/>
</dbReference>
<dbReference type="InterPro" id="IPR000086">
    <property type="entry name" value="NUDIX_hydrolase_dom"/>
</dbReference>
<evidence type="ECO:0000256" key="8">
    <source>
        <dbReference type="ARBA" id="ARBA00023211"/>
    </source>
</evidence>
<dbReference type="AlphaFoldDB" id="A0AAW1RJG0"/>
<dbReference type="CDD" id="cd03672">
    <property type="entry name" value="NUDIX_Dcp2p_Nudt20"/>
    <property type="match status" value="1"/>
</dbReference>
<comment type="cofactor">
    <cofactor evidence="1">
        <name>Mn(2+)</name>
        <dbReference type="ChEBI" id="CHEBI:29035"/>
    </cofactor>
</comment>
<comment type="similarity">
    <text evidence="3">Belongs to the Nudix hydrolase family. DCP2 subfamily.</text>
</comment>
<organism evidence="11 12">
    <name type="scientific">Apatococcus lobatus</name>
    <dbReference type="NCBI Taxonomy" id="904363"/>
    <lineage>
        <taxon>Eukaryota</taxon>
        <taxon>Viridiplantae</taxon>
        <taxon>Chlorophyta</taxon>
        <taxon>core chlorophytes</taxon>
        <taxon>Trebouxiophyceae</taxon>
        <taxon>Chlorellales</taxon>
        <taxon>Chlorellaceae</taxon>
        <taxon>Apatococcus</taxon>
    </lineage>
</organism>
<proteinExistence type="inferred from homology"/>
<keyword evidence="4" id="KW-0963">Cytoplasm</keyword>
<dbReference type="Pfam" id="PF05026">
    <property type="entry name" value="DCP2"/>
    <property type="match status" value="1"/>
</dbReference>
<dbReference type="GO" id="GO:0000290">
    <property type="term" value="P:deadenylation-dependent decapping of nuclear-transcribed mRNA"/>
    <property type="evidence" value="ECO:0007669"/>
    <property type="project" value="InterPro"/>
</dbReference>
<keyword evidence="7" id="KW-0694">RNA-binding</keyword>
<evidence type="ECO:0000256" key="7">
    <source>
        <dbReference type="ARBA" id="ARBA00022884"/>
    </source>
</evidence>
<reference evidence="11 12" key="1">
    <citation type="journal article" date="2024" name="Nat. Commun.">
        <title>Phylogenomics reveals the evolutionary origins of lichenization in chlorophyte algae.</title>
        <authorList>
            <person name="Puginier C."/>
            <person name="Libourel C."/>
            <person name="Otte J."/>
            <person name="Skaloud P."/>
            <person name="Haon M."/>
            <person name="Grisel S."/>
            <person name="Petersen M."/>
            <person name="Berrin J.G."/>
            <person name="Delaux P.M."/>
            <person name="Dal Grande F."/>
            <person name="Keller J."/>
        </authorList>
    </citation>
    <scope>NUCLEOTIDE SEQUENCE [LARGE SCALE GENOMIC DNA]</scope>
    <source>
        <strain evidence="11 12">SAG 2145</strain>
    </source>
</reference>
<evidence type="ECO:0000256" key="6">
    <source>
        <dbReference type="ARBA" id="ARBA00022801"/>
    </source>
</evidence>
<sequence length="361" mass="40072">MPQSLPGSEVLDDLCARFILNAPSEERESFERLLFQVELAHWYYEDHCRQEHPNLSTLSLKEFTGLIFKQCGCLQQYSHLLTDILKRFVAYKLTVPCMGAILLDPTMQNCLLVRGFKSHSSWGFPRGKVNRNEPDIDCAIREVLEETSVDIAGKVKEENSFEVHVKQQRQKLYVVPEIKQDTALAPSMKGEIGAYGWFPIDQLPDSFETNQQGYRSADGARHSFHNVWQFVGRLKRWIQRTQSRPAIKGSGRKTTNAKQKGARNVTSSSNISHQIGSFSTNECSGGLDIAQSAQSSALTNDQAHSPSAAKPQVPNGTATSMSASSSSLGSQESAQSHAPSAHQHAWLGFKLNAAPILDQLK</sequence>
<evidence type="ECO:0000256" key="1">
    <source>
        <dbReference type="ARBA" id="ARBA00001936"/>
    </source>
</evidence>
<dbReference type="PANTHER" id="PTHR23114">
    <property type="entry name" value="M7GPPPN-MRNA HYDROLASE"/>
    <property type="match status" value="1"/>
</dbReference>
<feature type="region of interest" description="Disordered" evidence="9">
    <location>
        <begin position="294"/>
        <end position="341"/>
    </location>
</feature>
<evidence type="ECO:0000256" key="9">
    <source>
        <dbReference type="SAM" id="MobiDB-lite"/>
    </source>
</evidence>
<dbReference type="Proteomes" id="UP001438707">
    <property type="component" value="Unassembled WGS sequence"/>
</dbReference>
<evidence type="ECO:0000256" key="5">
    <source>
        <dbReference type="ARBA" id="ARBA00022723"/>
    </source>
</evidence>
<evidence type="ECO:0000313" key="12">
    <source>
        <dbReference type="Proteomes" id="UP001438707"/>
    </source>
</evidence>
<dbReference type="InterPro" id="IPR007722">
    <property type="entry name" value="DCP2_BoxA"/>
</dbReference>
<dbReference type="GO" id="GO:0003723">
    <property type="term" value="F:RNA binding"/>
    <property type="evidence" value="ECO:0007669"/>
    <property type="project" value="UniProtKB-KW"/>
</dbReference>
<comment type="subcellular location">
    <subcellularLocation>
        <location evidence="2">Cytoplasm</location>
    </subcellularLocation>
</comment>
<dbReference type="Gene3D" id="1.10.10.1050">
    <property type="entry name" value="Dcp2, box A domain"/>
    <property type="match status" value="1"/>
</dbReference>
<keyword evidence="8" id="KW-0464">Manganese</keyword>
<comment type="caution">
    <text evidence="11">The sequence shown here is derived from an EMBL/GenBank/DDBJ whole genome shotgun (WGS) entry which is preliminary data.</text>
</comment>
<dbReference type="GO" id="GO:0140933">
    <property type="term" value="F:5'-(N(7)-methylguanosine 5'-triphospho)-[mRNA] hydrolase activity"/>
    <property type="evidence" value="ECO:0007669"/>
    <property type="project" value="InterPro"/>
</dbReference>
<evidence type="ECO:0000256" key="2">
    <source>
        <dbReference type="ARBA" id="ARBA00004496"/>
    </source>
</evidence>
<dbReference type="Pfam" id="PF00293">
    <property type="entry name" value="NUDIX"/>
    <property type="match status" value="1"/>
</dbReference>
<dbReference type="GO" id="GO:0030145">
    <property type="term" value="F:manganese ion binding"/>
    <property type="evidence" value="ECO:0007669"/>
    <property type="project" value="InterPro"/>
</dbReference>
<dbReference type="SUPFAM" id="SSF55811">
    <property type="entry name" value="Nudix"/>
    <property type="match status" value="1"/>
</dbReference>